<accession>A0A8T2IU79</accession>
<evidence type="ECO:0000256" key="4">
    <source>
        <dbReference type="ARBA" id="ARBA00019905"/>
    </source>
</evidence>
<dbReference type="Proteomes" id="UP000812440">
    <property type="component" value="Chromosome 7"/>
</dbReference>
<protein>
    <recommendedName>
        <fullName evidence="4">Trehalase</fullName>
        <ecNumber evidence="3">3.2.1.28</ecNumber>
    </recommendedName>
    <alternativeName>
        <fullName evidence="5">Alpha,alpha-trehalase</fullName>
    </alternativeName>
    <alternativeName>
        <fullName evidence="6">Alpha,alpha-trehalose glucohydrolase</fullName>
    </alternativeName>
</protein>
<comment type="catalytic activity">
    <reaction evidence="1">
        <text>alpha,alpha-trehalose + H2O = alpha-D-glucose + beta-D-glucose</text>
        <dbReference type="Rhea" id="RHEA:32675"/>
        <dbReference type="ChEBI" id="CHEBI:15377"/>
        <dbReference type="ChEBI" id="CHEBI:15903"/>
        <dbReference type="ChEBI" id="CHEBI:16551"/>
        <dbReference type="ChEBI" id="CHEBI:17925"/>
        <dbReference type="EC" id="3.2.1.28"/>
    </reaction>
</comment>
<evidence type="ECO:0000256" key="1">
    <source>
        <dbReference type="ARBA" id="ARBA00001576"/>
    </source>
</evidence>
<dbReference type="InterPro" id="IPR012341">
    <property type="entry name" value="6hp_glycosidase-like_sf"/>
</dbReference>
<keyword evidence="7" id="KW-1133">Transmembrane helix</keyword>
<dbReference type="GO" id="GO:0005993">
    <property type="term" value="P:trehalose catabolic process"/>
    <property type="evidence" value="ECO:0007669"/>
    <property type="project" value="TreeGrafter"/>
</dbReference>
<comment type="caution">
    <text evidence="8">The sequence shown here is derived from an EMBL/GenBank/DDBJ whole genome shotgun (WGS) entry which is preliminary data.</text>
</comment>
<evidence type="ECO:0000313" key="9">
    <source>
        <dbReference type="Proteomes" id="UP000812440"/>
    </source>
</evidence>
<organism evidence="8 9">
    <name type="scientific">Hymenochirus boettgeri</name>
    <name type="common">Congo dwarf clawed frog</name>
    <dbReference type="NCBI Taxonomy" id="247094"/>
    <lineage>
        <taxon>Eukaryota</taxon>
        <taxon>Metazoa</taxon>
        <taxon>Chordata</taxon>
        <taxon>Craniata</taxon>
        <taxon>Vertebrata</taxon>
        <taxon>Euteleostomi</taxon>
        <taxon>Amphibia</taxon>
        <taxon>Batrachia</taxon>
        <taxon>Anura</taxon>
        <taxon>Pipoidea</taxon>
        <taxon>Pipidae</taxon>
        <taxon>Pipinae</taxon>
        <taxon>Hymenochirus</taxon>
    </lineage>
</organism>
<dbReference type="EMBL" id="JAACNH010000008">
    <property type="protein sequence ID" value="KAG8434588.1"/>
    <property type="molecule type" value="Genomic_DNA"/>
</dbReference>
<name>A0A8T2IU79_9PIPI</name>
<dbReference type="Gene3D" id="1.50.10.10">
    <property type="match status" value="1"/>
</dbReference>
<dbReference type="InterPro" id="IPR001661">
    <property type="entry name" value="Glyco_hydro_37"/>
</dbReference>
<sequence>MFEKYDVEGDGKPGGGGEYEVQVGFGWTNGVVLQLLDRYKSQLTAGSALCCSFSWMAFFMPFFIITVWN</sequence>
<evidence type="ECO:0000256" key="2">
    <source>
        <dbReference type="ARBA" id="ARBA00005615"/>
    </source>
</evidence>
<dbReference type="PANTHER" id="PTHR23403:SF1">
    <property type="entry name" value="TREHALASE"/>
    <property type="match status" value="1"/>
</dbReference>
<feature type="transmembrane region" description="Helical" evidence="7">
    <location>
        <begin position="43"/>
        <end position="68"/>
    </location>
</feature>
<dbReference type="OrthoDB" id="3542292at2759"/>
<gene>
    <name evidence="8" type="ORF">GDO86_012818</name>
</gene>
<dbReference type="EC" id="3.2.1.28" evidence="3"/>
<dbReference type="GO" id="GO:0004555">
    <property type="term" value="F:alpha,alpha-trehalase activity"/>
    <property type="evidence" value="ECO:0007669"/>
    <property type="project" value="UniProtKB-EC"/>
</dbReference>
<dbReference type="PANTHER" id="PTHR23403">
    <property type="entry name" value="TREHALASE"/>
    <property type="match status" value="1"/>
</dbReference>
<keyword evidence="7" id="KW-0812">Transmembrane</keyword>
<evidence type="ECO:0000256" key="3">
    <source>
        <dbReference type="ARBA" id="ARBA00012757"/>
    </source>
</evidence>
<dbReference type="InterPro" id="IPR008928">
    <property type="entry name" value="6-hairpin_glycosidase_sf"/>
</dbReference>
<evidence type="ECO:0000313" key="8">
    <source>
        <dbReference type="EMBL" id="KAG8434588.1"/>
    </source>
</evidence>
<evidence type="ECO:0000256" key="6">
    <source>
        <dbReference type="ARBA" id="ARBA00031637"/>
    </source>
</evidence>
<keyword evidence="7" id="KW-0472">Membrane</keyword>
<dbReference type="AlphaFoldDB" id="A0A8T2IU79"/>
<evidence type="ECO:0000256" key="7">
    <source>
        <dbReference type="SAM" id="Phobius"/>
    </source>
</evidence>
<dbReference type="SUPFAM" id="SSF48208">
    <property type="entry name" value="Six-hairpin glycosidases"/>
    <property type="match status" value="1"/>
</dbReference>
<proteinExistence type="inferred from homology"/>
<evidence type="ECO:0000256" key="5">
    <source>
        <dbReference type="ARBA" id="ARBA00030473"/>
    </source>
</evidence>
<comment type="similarity">
    <text evidence="2">Belongs to the glycosyl hydrolase 37 family.</text>
</comment>
<dbReference type="Pfam" id="PF01204">
    <property type="entry name" value="Trehalase"/>
    <property type="match status" value="1"/>
</dbReference>
<keyword evidence="9" id="KW-1185">Reference proteome</keyword>
<reference evidence="8" key="1">
    <citation type="thesis" date="2020" institute="ProQuest LLC" country="789 East Eisenhower Parkway, Ann Arbor, MI, USA">
        <title>Comparative Genomics and Chromosome Evolution.</title>
        <authorList>
            <person name="Mudd A.B."/>
        </authorList>
    </citation>
    <scope>NUCLEOTIDE SEQUENCE</scope>
    <source>
        <strain evidence="8">Female2</strain>
        <tissue evidence="8">Blood</tissue>
    </source>
</reference>